<evidence type="ECO:0000313" key="2">
    <source>
        <dbReference type="Proteomes" id="UP001162891"/>
    </source>
</evidence>
<keyword evidence="2" id="KW-1185">Reference proteome</keyword>
<evidence type="ECO:0000313" key="1">
    <source>
        <dbReference type="EMBL" id="BDG05660.1"/>
    </source>
</evidence>
<dbReference type="RefSeq" id="WP_248354688.1">
    <property type="nucleotide sequence ID" value="NZ_AP025591.1"/>
</dbReference>
<proteinExistence type="predicted"/>
<dbReference type="Proteomes" id="UP001162891">
    <property type="component" value="Chromosome"/>
</dbReference>
<protein>
    <recommendedName>
        <fullName evidence="3">Nucleotidyltransferase family protein</fullName>
    </recommendedName>
</protein>
<reference evidence="2" key="1">
    <citation type="journal article" date="2022" name="Int. J. Syst. Evol. Microbiol.">
        <title>Anaeromyxobacter oryzae sp. nov., Anaeromyxobacter diazotrophicus sp. nov. and Anaeromyxobacter paludicola sp. nov., isolated from paddy soils.</title>
        <authorList>
            <person name="Itoh H."/>
            <person name="Xu Z."/>
            <person name="Mise K."/>
            <person name="Masuda Y."/>
            <person name="Ushijima N."/>
            <person name="Hayakawa C."/>
            <person name="Shiratori Y."/>
            <person name="Senoo K."/>
        </authorList>
    </citation>
    <scope>NUCLEOTIDE SEQUENCE [LARGE SCALE GENOMIC DNA]</scope>
    <source>
        <strain evidence="2">Red232</strain>
    </source>
</reference>
<organism evidence="1 2">
    <name type="scientific">Anaeromyxobacter oryzae</name>
    <dbReference type="NCBI Taxonomy" id="2918170"/>
    <lineage>
        <taxon>Bacteria</taxon>
        <taxon>Pseudomonadati</taxon>
        <taxon>Myxococcota</taxon>
        <taxon>Myxococcia</taxon>
        <taxon>Myxococcales</taxon>
        <taxon>Cystobacterineae</taxon>
        <taxon>Anaeromyxobacteraceae</taxon>
        <taxon>Anaeromyxobacter</taxon>
    </lineage>
</organism>
<dbReference type="Pfam" id="PF14907">
    <property type="entry name" value="NTP_transf_5"/>
    <property type="match status" value="1"/>
</dbReference>
<accession>A0ABM7X1J9</accession>
<evidence type="ECO:0008006" key="3">
    <source>
        <dbReference type="Google" id="ProtNLM"/>
    </source>
</evidence>
<gene>
    <name evidence="1" type="ORF">AMOR_46560</name>
</gene>
<dbReference type="InterPro" id="IPR039498">
    <property type="entry name" value="NTP_transf_5"/>
</dbReference>
<name>A0ABM7X1J9_9BACT</name>
<sequence length="350" mass="36382">MECLLAVAGPRPALAGLAARAADVAPLRVLELARSFAVSETCAHALLAADALGRLGAAGAALRGDAENAAAKNTLLVAEAVRLQRALEEARIPSVALKGTALVAAHYPAIGARHVGDLDLLVPPADAARAAEVLQAAGCASDPYALPALDGRPAAPRPGHHHLAPLRTQGGISCELHVAVPGVRGRRADAEDVLARSVEVRWRGSALRVPSLDDLLGIACTHVLGAHRAEPRFVPRHVADVAVLIAAGADPGRAERLHPGPEVAESLALVAAARAGHAPMPGRAASVSARARSVAAAMAEARRGGELLRLFFPARPYLAARYRVAERSPWLPVLWAWRPLRAALRLVVGR</sequence>
<dbReference type="EMBL" id="AP025591">
    <property type="protein sequence ID" value="BDG05660.1"/>
    <property type="molecule type" value="Genomic_DNA"/>
</dbReference>